<protein>
    <submittedName>
        <fullName evidence="2">Uncharacterized protein</fullName>
    </submittedName>
</protein>
<accession>A0A565AZD7</accession>
<organism evidence="2 3">
    <name type="scientific">Arabis nemorensis</name>
    <dbReference type="NCBI Taxonomy" id="586526"/>
    <lineage>
        <taxon>Eukaryota</taxon>
        <taxon>Viridiplantae</taxon>
        <taxon>Streptophyta</taxon>
        <taxon>Embryophyta</taxon>
        <taxon>Tracheophyta</taxon>
        <taxon>Spermatophyta</taxon>
        <taxon>Magnoliopsida</taxon>
        <taxon>eudicotyledons</taxon>
        <taxon>Gunneridae</taxon>
        <taxon>Pentapetalae</taxon>
        <taxon>rosids</taxon>
        <taxon>malvids</taxon>
        <taxon>Brassicales</taxon>
        <taxon>Brassicaceae</taxon>
        <taxon>Arabideae</taxon>
        <taxon>Arabis</taxon>
    </lineage>
</organism>
<sequence length="69" mass="7926">MALHSSVSMSPFPRHSSESLSPTSHRIRRSDQSLPHPVLYCRSSRYLARSEPVHLLVVAKLHPWIRLAR</sequence>
<name>A0A565AZD7_9BRAS</name>
<feature type="region of interest" description="Disordered" evidence="1">
    <location>
        <begin position="1"/>
        <end position="31"/>
    </location>
</feature>
<evidence type="ECO:0000313" key="3">
    <source>
        <dbReference type="Proteomes" id="UP000489600"/>
    </source>
</evidence>
<comment type="caution">
    <text evidence="2">The sequence shown here is derived from an EMBL/GenBank/DDBJ whole genome shotgun (WGS) entry which is preliminary data.</text>
</comment>
<dbReference type="Proteomes" id="UP000489600">
    <property type="component" value="Unassembled WGS sequence"/>
</dbReference>
<keyword evidence="3" id="KW-1185">Reference proteome</keyword>
<evidence type="ECO:0000313" key="2">
    <source>
        <dbReference type="EMBL" id="VVA94766.1"/>
    </source>
</evidence>
<dbReference type="AlphaFoldDB" id="A0A565AZD7"/>
<gene>
    <name evidence="2" type="ORF">ANE_LOCUS5211</name>
</gene>
<dbReference type="EMBL" id="CABITT030000002">
    <property type="protein sequence ID" value="VVA94766.1"/>
    <property type="molecule type" value="Genomic_DNA"/>
</dbReference>
<evidence type="ECO:0000256" key="1">
    <source>
        <dbReference type="SAM" id="MobiDB-lite"/>
    </source>
</evidence>
<proteinExistence type="predicted"/>
<reference evidence="2" key="1">
    <citation type="submission" date="2019-07" db="EMBL/GenBank/DDBJ databases">
        <authorList>
            <person name="Dittberner H."/>
        </authorList>
    </citation>
    <scope>NUCLEOTIDE SEQUENCE [LARGE SCALE GENOMIC DNA]</scope>
</reference>